<evidence type="ECO:0000256" key="1">
    <source>
        <dbReference type="ARBA" id="ARBA00022737"/>
    </source>
</evidence>
<dbReference type="AlphaFoldDB" id="A0AA40D321"/>
<evidence type="ECO:0000256" key="2">
    <source>
        <dbReference type="SAM" id="MobiDB-lite"/>
    </source>
</evidence>
<comment type="caution">
    <text evidence="4">The sequence shown here is derived from an EMBL/GenBank/DDBJ whole genome shotgun (WGS) entry which is preliminary data.</text>
</comment>
<protein>
    <recommendedName>
        <fullName evidence="3">Nephrocystin 3-like N-terminal domain-containing protein</fullName>
    </recommendedName>
</protein>
<name>A0AA40D321_9PEZI</name>
<proteinExistence type="predicted"/>
<sequence length="1036" mass="116951">MEAVAAVGFASSIITFVEFSYGLVAGALDVLRTGSVPNVLEIKSAIDELQQATESVQQTSFPEPLGQHVPALQGLAIKSKERLIEVQAILQTLIPRDSTSKVEALRISWRSSRLQGKILKLLGLLNQSRSDSFTYLLLILNERSLLVSTQISKLDASVTTQFSSVPDRLATLQKTLEEMKSNINCDPESLLVEKLLEVEEKVQTLLESSSPATAEVRVLRQLYFSSMFSREDAIHDPGYGTFEWILEADHHDEQDTSSKDSNTNEGTDNSDVGGEDIDEEEIDADYSDEDYSDEESSDEDEYSEDKAKARSTLLRWLSSGHGLLHISGKAGSGKSTLMKLIARHPTTDRELKKWSGERTLVVSHFFGWRAGDAMQQSLHGLYRSILFSVLANCPSLIPDVFPAACRVFDTTAFEPHIDEPYFRFPTKLQEAFQNLVDVCAPLNTYFCFVIDGLDEFKHDPAHRHSHQDLVAQLRLWSQHDNIKILVSSRPEPAFLHLVPSKLRINLHELTRWDISRVARNMLEEHSSFAVTRSFHRQLVGNVVDKAEGVFLWAYIITLQLRDAAAAGESLQALQDLLLRTPRDLNTLYDSLLESVDHVHRDMVFKMLFIVASKHSTIIWAQHSVLAMTWVTQLLDPNFPLNSVDTIENWSEDDVMQKRKLAMHRLAQTKGLLEIRNKQVAFFHRTAFDFFIESREREQLLMQHPDLVGYVMDIKLAFASVLYMSDRGDEIMSLLSHNSYWTGPKVQRVWLSVMEQVSQIPRIQERRPAAFNGAIGNRIHYSIVNSSYSHPHYLAASCDGYEDHDIIERVKYEPQLIHGNGSCSLLYSALFRHRTALVSWLLQNGVSPQEELQCKSHRGDVMVPVSVLYCSIFAHATMSGLQPRYMDKDFTMAEVLTQYDGATLAHSIIVVGKIINGEVAEGTHFVSFKDLLLAAKPAKVAVSLEPQRTLQRIADARPILRHEGGVLDAKDGSGVEPLPSSLQGYLPFTPEMRKGLLSDYWRSSRARTLAIQGFGLHSVVVGEKTYYWQDMRYARKF</sequence>
<dbReference type="PANTHER" id="PTHR10039:SF5">
    <property type="entry name" value="NACHT DOMAIN-CONTAINING PROTEIN"/>
    <property type="match status" value="1"/>
</dbReference>
<dbReference type="InterPro" id="IPR027417">
    <property type="entry name" value="P-loop_NTPase"/>
</dbReference>
<dbReference type="InterPro" id="IPR056884">
    <property type="entry name" value="NPHP3-like_N"/>
</dbReference>
<reference evidence="4" key="1">
    <citation type="submission" date="2023-06" db="EMBL/GenBank/DDBJ databases">
        <title>Genome-scale phylogeny and comparative genomics of the fungal order Sordariales.</title>
        <authorList>
            <consortium name="Lawrence Berkeley National Laboratory"/>
            <person name="Hensen N."/>
            <person name="Bonometti L."/>
            <person name="Westerberg I."/>
            <person name="Brannstrom I.O."/>
            <person name="Guillou S."/>
            <person name="Cros-Aarteil S."/>
            <person name="Calhoun S."/>
            <person name="Haridas S."/>
            <person name="Kuo A."/>
            <person name="Mondo S."/>
            <person name="Pangilinan J."/>
            <person name="Riley R."/>
            <person name="Labutti K."/>
            <person name="Andreopoulos B."/>
            <person name="Lipzen A."/>
            <person name="Chen C."/>
            <person name="Yanf M."/>
            <person name="Daum C."/>
            <person name="Ng V."/>
            <person name="Clum A."/>
            <person name="Steindorff A."/>
            <person name="Ohm R."/>
            <person name="Martin F."/>
            <person name="Silar P."/>
            <person name="Natvig D."/>
            <person name="Lalanne C."/>
            <person name="Gautier V."/>
            <person name="Ament-Velasquez S.L."/>
            <person name="Kruys A."/>
            <person name="Hutchinson M.I."/>
            <person name="Powell A.J."/>
            <person name="Barry K."/>
            <person name="Miller A.N."/>
            <person name="Grigoriev I.V."/>
            <person name="Debuchy R."/>
            <person name="Gladieux P."/>
            <person name="Thoren M.H."/>
            <person name="Johannesson H."/>
        </authorList>
    </citation>
    <scope>NUCLEOTIDE SEQUENCE</scope>
    <source>
        <strain evidence="4">CBS 307.81</strain>
    </source>
</reference>
<feature type="compositionally biased region" description="Acidic residues" evidence="2">
    <location>
        <begin position="273"/>
        <end position="303"/>
    </location>
</feature>
<keyword evidence="5" id="KW-1185">Reference proteome</keyword>
<dbReference type="EMBL" id="JAULSY010000197">
    <property type="protein sequence ID" value="KAK0658718.1"/>
    <property type="molecule type" value="Genomic_DNA"/>
</dbReference>
<keyword evidence="1" id="KW-0677">Repeat</keyword>
<evidence type="ECO:0000313" key="5">
    <source>
        <dbReference type="Proteomes" id="UP001174997"/>
    </source>
</evidence>
<feature type="compositionally biased region" description="Polar residues" evidence="2">
    <location>
        <begin position="259"/>
        <end position="270"/>
    </location>
</feature>
<gene>
    <name evidence="4" type="ORF">QBC41DRAFT_50978</name>
</gene>
<dbReference type="Pfam" id="PF24883">
    <property type="entry name" value="NPHP3_N"/>
    <property type="match status" value="1"/>
</dbReference>
<accession>A0AA40D321</accession>
<dbReference type="Proteomes" id="UP001174997">
    <property type="component" value="Unassembled WGS sequence"/>
</dbReference>
<dbReference type="PANTHER" id="PTHR10039">
    <property type="entry name" value="AMELOGENIN"/>
    <property type="match status" value="1"/>
</dbReference>
<feature type="domain" description="Nephrocystin 3-like N-terminal" evidence="3">
    <location>
        <begin position="312"/>
        <end position="489"/>
    </location>
</feature>
<dbReference type="Gene3D" id="3.40.50.300">
    <property type="entry name" value="P-loop containing nucleotide triphosphate hydrolases"/>
    <property type="match status" value="1"/>
</dbReference>
<evidence type="ECO:0000259" key="3">
    <source>
        <dbReference type="Pfam" id="PF24883"/>
    </source>
</evidence>
<evidence type="ECO:0000313" key="4">
    <source>
        <dbReference type="EMBL" id="KAK0658718.1"/>
    </source>
</evidence>
<feature type="region of interest" description="Disordered" evidence="2">
    <location>
        <begin position="252"/>
        <end position="304"/>
    </location>
</feature>
<dbReference type="SUPFAM" id="SSF52540">
    <property type="entry name" value="P-loop containing nucleoside triphosphate hydrolases"/>
    <property type="match status" value="1"/>
</dbReference>
<organism evidence="4 5">
    <name type="scientific">Cercophora samala</name>
    <dbReference type="NCBI Taxonomy" id="330535"/>
    <lineage>
        <taxon>Eukaryota</taxon>
        <taxon>Fungi</taxon>
        <taxon>Dikarya</taxon>
        <taxon>Ascomycota</taxon>
        <taxon>Pezizomycotina</taxon>
        <taxon>Sordariomycetes</taxon>
        <taxon>Sordariomycetidae</taxon>
        <taxon>Sordariales</taxon>
        <taxon>Lasiosphaeriaceae</taxon>
        <taxon>Cercophora</taxon>
    </lineage>
</organism>